<evidence type="ECO:0000256" key="14">
    <source>
        <dbReference type="ARBA" id="ARBA00044770"/>
    </source>
</evidence>
<dbReference type="InterPro" id="IPR001182">
    <property type="entry name" value="FtsW/RodA"/>
</dbReference>
<keyword evidence="2" id="KW-0328">Glycosyltransferase</keyword>
<protein>
    <recommendedName>
        <fullName evidence="12">Probable peptidoglycan glycosyltransferase FtsW</fullName>
        <ecNumber evidence="14">2.4.99.28</ecNumber>
    </recommendedName>
    <alternativeName>
        <fullName evidence="13">Cell division protein FtsW</fullName>
    </alternativeName>
    <alternativeName>
        <fullName evidence="10">Cell wall polymerase</fullName>
    </alternativeName>
    <alternativeName>
        <fullName evidence="9">Peptidoglycan polymerase</fullName>
    </alternativeName>
</protein>
<evidence type="ECO:0000256" key="15">
    <source>
        <dbReference type="ARBA" id="ARBA00049902"/>
    </source>
</evidence>
<dbReference type="Proteomes" id="UP001398420">
    <property type="component" value="Unassembled WGS sequence"/>
</dbReference>
<keyword evidence="4 17" id="KW-0812">Transmembrane</keyword>
<feature type="transmembrane region" description="Helical" evidence="17">
    <location>
        <begin position="361"/>
        <end position="383"/>
    </location>
</feature>
<feature type="transmembrane region" description="Helical" evidence="17">
    <location>
        <begin position="200"/>
        <end position="216"/>
    </location>
</feature>
<feature type="transmembrane region" description="Helical" evidence="17">
    <location>
        <begin position="76"/>
        <end position="100"/>
    </location>
</feature>
<evidence type="ECO:0000313" key="18">
    <source>
        <dbReference type="EMBL" id="MEL5986943.1"/>
    </source>
</evidence>
<evidence type="ECO:0000256" key="2">
    <source>
        <dbReference type="ARBA" id="ARBA00022676"/>
    </source>
</evidence>
<dbReference type="InterPro" id="IPR018365">
    <property type="entry name" value="Cell_cycle_FtsW-rel_CS"/>
</dbReference>
<comment type="similarity">
    <text evidence="11">Belongs to the SEDS family. FtsW subfamily.</text>
</comment>
<dbReference type="EMBL" id="JBCEWA010000001">
    <property type="protein sequence ID" value="MEL5986943.1"/>
    <property type="molecule type" value="Genomic_DNA"/>
</dbReference>
<feature type="transmembrane region" description="Helical" evidence="17">
    <location>
        <begin position="170"/>
        <end position="188"/>
    </location>
</feature>
<evidence type="ECO:0000256" key="11">
    <source>
        <dbReference type="ARBA" id="ARBA00038053"/>
    </source>
</evidence>
<keyword evidence="3" id="KW-0808">Transferase</keyword>
<keyword evidence="6" id="KW-0573">Peptidoglycan synthesis</keyword>
<evidence type="ECO:0000313" key="19">
    <source>
        <dbReference type="Proteomes" id="UP001398420"/>
    </source>
</evidence>
<evidence type="ECO:0000256" key="9">
    <source>
        <dbReference type="ARBA" id="ARBA00032370"/>
    </source>
</evidence>
<dbReference type="RefSeq" id="WP_342302574.1">
    <property type="nucleotide sequence ID" value="NZ_JBCEWA010000001.1"/>
</dbReference>
<evidence type="ECO:0000256" key="12">
    <source>
        <dbReference type="ARBA" id="ARBA00041185"/>
    </source>
</evidence>
<evidence type="ECO:0000256" key="5">
    <source>
        <dbReference type="ARBA" id="ARBA00022960"/>
    </source>
</evidence>
<evidence type="ECO:0000256" key="16">
    <source>
        <dbReference type="ARBA" id="ARBA00049966"/>
    </source>
</evidence>
<evidence type="ECO:0000256" key="7">
    <source>
        <dbReference type="ARBA" id="ARBA00022989"/>
    </source>
</evidence>
<feature type="transmembrane region" description="Helical" evidence="17">
    <location>
        <begin position="325"/>
        <end position="349"/>
    </location>
</feature>
<evidence type="ECO:0000256" key="3">
    <source>
        <dbReference type="ARBA" id="ARBA00022679"/>
    </source>
</evidence>
<feature type="transmembrane region" description="Helical" evidence="17">
    <location>
        <begin position="12"/>
        <end position="31"/>
    </location>
</feature>
<keyword evidence="7 17" id="KW-1133">Transmembrane helix</keyword>
<evidence type="ECO:0000256" key="10">
    <source>
        <dbReference type="ARBA" id="ARBA00033270"/>
    </source>
</evidence>
<keyword evidence="19" id="KW-1185">Reference proteome</keyword>
<evidence type="ECO:0000256" key="13">
    <source>
        <dbReference type="ARBA" id="ARBA00041418"/>
    </source>
</evidence>
<comment type="caution">
    <text evidence="18">The sequence shown here is derived from an EMBL/GenBank/DDBJ whole genome shotgun (WGS) entry which is preliminary data.</text>
</comment>
<evidence type="ECO:0000256" key="4">
    <source>
        <dbReference type="ARBA" id="ARBA00022692"/>
    </source>
</evidence>
<evidence type="ECO:0000256" key="17">
    <source>
        <dbReference type="SAM" id="Phobius"/>
    </source>
</evidence>
<proteinExistence type="inferred from homology"/>
<evidence type="ECO:0000256" key="8">
    <source>
        <dbReference type="ARBA" id="ARBA00023136"/>
    </source>
</evidence>
<dbReference type="Pfam" id="PF01098">
    <property type="entry name" value="FTSW_RODA_SPOVE"/>
    <property type="match status" value="1"/>
</dbReference>
<comment type="catalytic activity">
    <reaction evidence="15">
        <text>[GlcNAc-(1-&gt;4)-Mur2Ac(oyl-L-Ala-gamma-D-Glu-L-Lys-D-Ala-D-Ala)](n)-di-trans,octa-cis-undecaprenyl diphosphate + beta-D-GlcNAc-(1-&gt;4)-Mur2Ac(oyl-L-Ala-gamma-D-Glu-L-Lys-D-Ala-D-Ala)-di-trans,octa-cis-undecaprenyl diphosphate = [GlcNAc-(1-&gt;4)-Mur2Ac(oyl-L-Ala-gamma-D-Glu-L-Lys-D-Ala-D-Ala)](n+1)-di-trans,octa-cis-undecaprenyl diphosphate + di-trans,octa-cis-undecaprenyl diphosphate + H(+)</text>
        <dbReference type="Rhea" id="RHEA:23708"/>
        <dbReference type="Rhea" id="RHEA-COMP:9602"/>
        <dbReference type="Rhea" id="RHEA-COMP:9603"/>
        <dbReference type="ChEBI" id="CHEBI:15378"/>
        <dbReference type="ChEBI" id="CHEBI:58405"/>
        <dbReference type="ChEBI" id="CHEBI:60033"/>
        <dbReference type="ChEBI" id="CHEBI:78435"/>
        <dbReference type="EC" id="2.4.99.28"/>
    </reaction>
</comment>
<comment type="function">
    <text evidence="16">Peptidoglycan polymerase that is essential for cell division.</text>
</comment>
<keyword evidence="8 17" id="KW-0472">Membrane</keyword>
<evidence type="ECO:0000256" key="1">
    <source>
        <dbReference type="ARBA" id="ARBA00004141"/>
    </source>
</evidence>
<gene>
    <name evidence="18" type="ORF">AAF454_00740</name>
</gene>
<sequence length="390" mass="43064">MKKFLKEFDYLLFVTYFLLCVFGVVMVYSASAMVSVNRYHAPADNFYKKQLLAVIVGFGAFVLGMLIPYKRYREKWMLKLIAVVNIALLTLVLVAGYSPPGSGAQSWLRIGGFNFQPSELLKISLIIYVSAVLAKKYSNGTIDSIKESLIPISIIIIIPLIFLYKEPDNGAIALITAIMSTIILASGMSFKRIFKKTNKVFWIGIVLLLSIVYIYRDKLLSKILTEKMANRIQATWDPYAFVKEEGLQIINGYYAIALGGVSGSGLGESVQKLGYIPEPHTDFILAIIIEELGTLGLLIVVGGLGFIVMRAFVTALRAKDPMIRMMAVGIGSWIGFQTFLNIGGLSGIIPLTGVTLPFISYGGTSLVILSFALGILMNITMYVKRDQNKR</sequence>
<feature type="transmembrane region" description="Helical" evidence="17">
    <location>
        <begin position="283"/>
        <end position="313"/>
    </location>
</feature>
<name>A0ABU9LGV6_9BACL</name>
<dbReference type="PANTHER" id="PTHR30474">
    <property type="entry name" value="CELL CYCLE PROTEIN"/>
    <property type="match status" value="1"/>
</dbReference>
<dbReference type="EC" id="2.4.99.28" evidence="14"/>
<evidence type="ECO:0000256" key="6">
    <source>
        <dbReference type="ARBA" id="ARBA00022984"/>
    </source>
</evidence>
<keyword evidence="5" id="KW-0133">Cell shape</keyword>
<dbReference type="PROSITE" id="PS00428">
    <property type="entry name" value="FTSW_RODA_SPOVE"/>
    <property type="match status" value="1"/>
</dbReference>
<reference evidence="18 19" key="1">
    <citation type="submission" date="2024-04" db="EMBL/GenBank/DDBJ databases">
        <authorList>
            <person name="Wu Y.S."/>
            <person name="Zhang L."/>
        </authorList>
    </citation>
    <scope>NUCLEOTIDE SEQUENCE [LARGE SCALE GENOMIC DNA]</scope>
    <source>
        <strain evidence="18 19">KG-01</strain>
    </source>
</reference>
<dbReference type="PANTHER" id="PTHR30474:SF2">
    <property type="entry name" value="PEPTIDOGLYCAN GLYCOSYLTRANSFERASE FTSW-RELATED"/>
    <property type="match status" value="1"/>
</dbReference>
<organism evidence="18 19">
    <name type="scientific">Kurthia gibsonii</name>
    <dbReference type="NCBI Taxonomy" id="33946"/>
    <lineage>
        <taxon>Bacteria</taxon>
        <taxon>Bacillati</taxon>
        <taxon>Bacillota</taxon>
        <taxon>Bacilli</taxon>
        <taxon>Bacillales</taxon>
        <taxon>Caryophanaceae</taxon>
        <taxon>Kurthia</taxon>
    </lineage>
</organism>
<comment type="subcellular location">
    <subcellularLocation>
        <location evidence="1">Membrane</location>
        <topology evidence="1">Multi-pass membrane protein</topology>
    </subcellularLocation>
</comment>
<feature type="transmembrane region" description="Helical" evidence="17">
    <location>
        <begin position="51"/>
        <end position="69"/>
    </location>
</feature>
<feature type="transmembrane region" description="Helical" evidence="17">
    <location>
        <begin position="149"/>
        <end position="164"/>
    </location>
</feature>
<accession>A0ABU9LGV6</accession>